<evidence type="ECO:0000256" key="8">
    <source>
        <dbReference type="ARBA" id="ARBA00023136"/>
    </source>
</evidence>
<evidence type="ECO:0000256" key="1">
    <source>
        <dbReference type="ARBA" id="ARBA00004651"/>
    </source>
</evidence>
<dbReference type="EC" id="3.6.3.-" evidence="12"/>
<dbReference type="PANTHER" id="PTHR24221">
    <property type="entry name" value="ATP-BINDING CASSETTE SUB-FAMILY B"/>
    <property type="match status" value="1"/>
</dbReference>
<dbReference type="InterPro" id="IPR039421">
    <property type="entry name" value="Type_1_exporter"/>
</dbReference>
<feature type="transmembrane region" description="Helical" evidence="9">
    <location>
        <begin position="74"/>
        <end position="93"/>
    </location>
</feature>
<dbReference type="AlphaFoldDB" id="A0A644Y5Y0"/>
<dbReference type="EMBL" id="VSSQ01004153">
    <property type="protein sequence ID" value="MPM23966.1"/>
    <property type="molecule type" value="Genomic_DNA"/>
</dbReference>
<dbReference type="InterPro" id="IPR003593">
    <property type="entry name" value="AAA+_ATPase"/>
</dbReference>
<keyword evidence="6 12" id="KW-0067">ATP-binding</keyword>
<evidence type="ECO:0000313" key="12">
    <source>
        <dbReference type="EMBL" id="MPM23966.1"/>
    </source>
</evidence>
<evidence type="ECO:0000256" key="9">
    <source>
        <dbReference type="SAM" id="Phobius"/>
    </source>
</evidence>
<dbReference type="Gene3D" id="3.40.50.300">
    <property type="entry name" value="P-loop containing nucleotide triphosphate hydrolases"/>
    <property type="match status" value="1"/>
</dbReference>
<keyword evidence="2" id="KW-0813">Transport</keyword>
<evidence type="ECO:0000259" key="11">
    <source>
        <dbReference type="PROSITE" id="PS50929"/>
    </source>
</evidence>
<dbReference type="PROSITE" id="PS00211">
    <property type="entry name" value="ABC_TRANSPORTER_1"/>
    <property type="match status" value="1"/>
</dbReference>
<dbReference type="PANTHER" id="PTHR24221:SF276">
    <property type="entry name" value="ABC TRANSPORTER, ATP-BINDING_PERMEASE PROTEIN"/>
    <property type="match status" value="1"/>
</dbReference>
<dbReference type="PROSITE" id="PS50929">
    <property type="entry name" value="ABC_TM1F"/>
    <property type="match status" value="1"/>
</dbReference>
<evidence type="ECO:0000259" key="10">
    <source>
        <dbReference type="PROSITE" id="PS50893"/>
    </source>
</evidence>
<keyword evidence="12" id="KW-0378">Hydrolase</keyword>
<organism evidence="12">
    <name type="scientific">bioreactor metagenome</name>
    <dbReference type="NCBI Taxonomy" id="1076179"/>
    <lineage>
        <taxon>unclassified sequences</taxon>
        <taxon>metagenomes</taxon>
        <taxon>ecological metagenomes</taxon>
    </lineage>
</organism>
<dbReference type="FunFam" id="3.40.50.300:FF:000221">
    <property type="entry name" value="Multidrug ABC transporter ATP-binding protein"/>
    <property type="match status" value="1"/>
</dbReference>
<dbReference type="SMART" id="SM00382">
    <property type="entry name" value="AAA"/>
    <property type="match status" value="1"/>
</dbReference>
<dbReference type="SUPFAM" id="SSF52540">
    <property type="entry name" value="P-loop containing nucleoside triphosphate hydrolases"/>
    <property type="match status" value="1"/>
</dbReference>
<dbReference type="InterPro" id="IPR011527">
    <property type="entry name" value="ABC1_TM_dom"/>
</dbReference>
<dbReference type="GO" id="GO:0016887">
    <property type="term" value="F:ATP hydrolysis activity"/>
    <property type="evidence" value="ECO:0007669"/>
    <property type="project" value="InterPro"/>
</dbReference>
<dbReference type="InterPro" id="IPR017871">
    <property type="entry name" value="ABC_transporter-like_CS"/>
</dbReference>
<dbReference type="Gene3D" id="1.20.1560.10">
    <property type="entry name" value="ABC transporter type 1, transmembrane domain"/>
    <property type="match status" value="1"/>
</dbReference>
<dbReference type="SUPFAM" id="SSF90123">
    <property type="entry name" value="ABC transporter transmembrane region"/>
    <property type="match status" value="1"/>
</dbReference>
<feature type="transmembrane region" description="Helical" evidence="9">
    <location>
        <begin position="34"/>
        <end position="54"/>
    </location>
</feature>
<keyword evidence="8 9" id="KW-0472">Membrane</keyword>
<name>A0A644Y5Y0_9ZZZZ</name>
<keyword evidence="4 9" id="KW-0812">Transmembrane</keyword>
<dbReference type="GO" id="GO:0005524">
    <property type="term" value="F:ATP binding"/>
    <property type="evidence" value="ECO:0007669"/>
    <property type="project" value="UniProtKB-KW"/>
</dbReference>
<gene>
    <name evidence="12" type="ORF">SDC9_70443</name>
</gene>
<sequence>MKVFVRAQHETERFEVANQDLTHDMTRVMQVMSAMNPALTILINLGMVLVIWMGGLQTISGDLTVGQLVAFSNYLVTTMTPLLMMTNLANVWANGLASSRRIGEVLDTVSDVQPAQNPLHLPANVEARVEFRNVSFHYDGDEGGEVLKNISFTAQPGERVAILGATGAGKTTLINLIPRFYDVSAGQVFIDGMDVKDLDQDSLLSQIAIVPQETILFSGTIRENICYGRPDATEEETIAAAKSAQAYDFILNLPYGLDTHVEERGVNLSGGQKQRLAIARALIMQPKILILDDSTSSVDIETETRIQEALDVLMQGRTSFVVAQRISTVLKAEKILVLDHGQIAAQGNHNQLIRSSRVYQEIYESQLGNGLTDGAEVRSAA</sequence>
<dbReference type="InterPro" id="IPR036640">
    <property type="entry name" value="ABC1_TM_sf"/>
</dbReference>
<dbReference type="Pfam" id="PF00005">
    <property type="entry name" value="ABC_tran"/>
    <property type="match status" value="1"/>
</dbReference>
<evidence type="ECO:0000256" key="5">
    <source>
        <dbReference type="ARBA" id="ARBA00022741"/>
    </source>
</evidence>
<feature type="domain" description="ABC transmembrane type-1" evidence="11">
    <location>
        <begin position="1"/>
        <end position="94"/>
    </location>
</feature>
<dbReference type="GO" id="GO:0140359">
    <property type="term" value="F:ABC-type transporter activity"/>
    <property type="evidence" value="ECO:0007669"/>
    <property type="project" value="InterPro"/>
</dbReference>
<comment type="caution">
    <text evidence="12">The sequence shown here is derived from an EMBL/GenBank/DDBJ whole genome shotgun (WGS) entry which is preliminary data.</text>
</comment>
<dbReference type="Pfam" id="PF00664">
    <property type="entry name" value="ABC_membrane"/>
    <property type="match status" value="1"/>
</dbReference>
<dbReference type="GO" id="GO:0005886">
    <property type="term" value="C:plasma membrane"/>
    <property type="evidence" value="ECO:0007669"/>
    <property type="project" value="UniProtKB-SubCell"/>
</dbReference>
<protein>
    <submittedName>
        <fullName evidence="12">Putative multidrug export ATP-binding/permease protein</fullName>
        <ecNumber evidence="12">3.6.3.-</ecNumber>
    </submittedName>
</protein>
<dbReference type="PROSITE" id="PS50893">
    <property type="entry name" value="ABC_TRANSPORTER_2"/>
    <property type="match status" value="1"/>
</dbReference>
<feature type="domain" description="ABC transporter" evidence="10">
    <location>
        <begin position="129"/>
        <end position="365"/>
    </location>
</feature>
<evidence type="ECO:0000256" key="4">
    <source>
        <dbReference type="ARBA" id="ARBA00022692"/>
    </source>
</evidence>
<accession>A0A644Y5Y0</accession>
<dbReference type="InterPro" id="IPR003439">
    <property type="entry name" value="ABC_transporter-like_ATP-bd"/>
</dbReference>
<evidence type="ECO:0000256" key="3">
    <source>
        <dbReference type="ARBA" id="ARBA00022475"/>
    </source>
</evidence>
<keyword evidence="7 9" id="KW-1133">Transmembrane helix</keyword>
<keyword evidence="5" id="KW-0547">Nucleotide-binding</keyword>
<dbReference type="InterPro" id="IPR027417">
    <property type="entry name" value="P-loop_NTPase"/>
</dbReference>
<evidence type="ECO:0000256" key="2">
    <source>
        <dbReference type="ARBA" id="ARBA00022448"/>
    </source>
</evidence>
<evidence type="ECO:0000256" key="7">
    <source>
        <dbReference type="ARBA" id="ARBA00022989"/>
    </source>
</evidence>
<proteinExistence type="predicted"/>
<reference evidence="12" key="1">
    <citation type="submission" date="2019-08" db="EMBL/GenBank/DDBJ databases">
        <authorList>
            <person name="Kucharzyk K."/>
            <person name="Murdoch R.W."/>
            <person name="Higgins S."/>
            <person name="Loffler F."/>
        </authorList>
    </citation>
    <scope>NUCLEOTIDE SEQUENCE</scope>
</reference>
<evidence type="ECO:0000256" key="6">
    <source>
        <dbReference type="ARBA" id="ARBA00022840"/>
    </source>
</evidence>
<comment type="subcellular location">
    <subcellularLocation>
        <location evidence="1">Cell membrane</location>
        <topology evidence="1">Multi-pass membrane protein</topology>
    </subcellularLocation>
</comment>
<keyword evidence="3" id="KW-1003">Cell membrane</keyword>